<dbReference type="EMBL" id="CAJMWY010004280">
    <property type="protein sequence ID" value="CAE6526530.1"/>
    <property type="molecule type" value="Genomic_DNA"/>
</dbReference>
<dbReference type="InterPro" id="IPR011009">
    <property type="entry name" value="Kinase-like_dom_sf"/>
</dbReference>
<evidence type="ECO:0000259" key="1">
    <source>
        <dbReference type="Pfam" id="PF01636"/>
    </source>
</evidence>
<dbReference type="PANTHER" id="PTHR21310">
    <property type="entry name" value="AMINOGLYCOSIDE PHOSPHOTRANSFERASE-RELATED-RELATED"/>
    <property type="match status" value="1"/>
</dbReference>
<organism evidence="2 3">
    <name type="scientific">Rhizoctonia solani</name>
    <dbReference type="NCBI Taxonomy" id="456999"/>
    <lineage>
        <taxon>Eukaryota</taxon>
        <taxon>Fungi</taxon>
        <taxon>Dikarya</taxon>
        <taxon>Basidiomycota</taxon>
        <taxon>Agaricomycotina</taxon>
        <taxon>Agaricomycetes</taxon>
        <taxon>Cantharellales</taxon>
        <taxon>Ceratobasidiaceae</taxon>
        <taxon>Rhizoctonia</taxon>
    </lineage>
</organism>
<dbReference type="InterPro" id="IPR051678">
    <property type="entry name" value="AGP_Transferase"/>
</dbReference>
<name>A0A8H3DJJ1_9AGAM</name>
<evidence type="ECO:0000313" key="3">
    <source>
        <dbReference type="Proteomes" id="UP000663861"/>
    </source>
</evidence>
<reference evidence="2" key="1">
    <citation type="submission" date="2021-01" db="EMBL/GenBank/DDBJ databases">
        <authorList>
            <person name="Kaushik A."/>
        </authorList>
    </citation>
    <scope>NUCLEOTIDE SEQUENCE</scope>
    <source>
        <strain evidence="2">AG4-RS23</strain>
    </source>
</reference>
<proteinExistence type="predicted"/>
<dbReference type="PANTHER" id="PTHR21310:SF54">
    <property type="entry name" value="AMINOGLYCOSIDE PHOSPHOTRANSFERASE DOMAIN-CONTAINING PROTEIN"/>
    <property type="match status" value="1"/>
</dbReference>
<comment type="caution">
    <text evidence="2">The sequence shown here is derived from an EMBL/GenBank/DDBJ whole genome shotgun (WGS) entry which is preliminary data.</text>
</comment>
<evidence type="ECO:0000313" key="2">
    <source>
        <dbReference type="EMBL" id="CAE6526530.1"/>
    </source>
</evidence>
<dbReference type="Proteomes" id="UP000663861">
    <property type="component" value="Unassembled WGS sequence"/>
</dbReference>
<dbReference type="CDD" id="cd05120">
    <property type="entry name" value="APH_ChoK_like"/>
    <property type="match status" value="1"/>
</dbReference>
<protein>
    <recommendedName>
        <fullName evidence="1">Aminoglycoside phosphotransferase domain-containing protein</fullName>
    </recommendedName>
</protein>
<dbReference type="AlphaFoldDB" id="A0A8H3DJJ1"/>
<gene>
    <name evidence="2" type="ORF">RDB_LOCUS165064</name>
</gene>
<accession>A0A8H3DJJ1</accession>
<dbReference type="SUPFAM" id="SSF56112">
    <property type="entry name" value="Protein kinase-like (PK-like)"/>
    <property type="match status" value="1"/>
</dbReference>
<dbReference type="Gene3D" id="3.90.1200.10">
    <property type="match status" value="1"/>
</dbReference>
<dbReference type="InterPro" id="IPR002575">
    <property type="entry name" value="Aminoglycoside_PTrfase"/>
</dbReference>
<feature type="domain" description="Aminoglycoside phosphotransferase" evidence="1">
    <location>
        <begin position="57"/>
        <end position="230"/>
    </location>
</feature>
<sequence length="234" mass="26198">MLPPPSDILAEAYRRGVVKKINPPPVHYPSLGLTVKYGYRVSSSEGQCLWAFKRLPGNVVPVPEVYGWTTQAGFTFIYMELISGETLSDRWDSLSGSDKRDICGQLRAIVTHIRNIPQPYGDKFIGTICRQPLLDLTFTSSGSPPVGPFTNVTAFHDLLTRLPHPENHDPSDPPHPFRKNLPDDVPIVFTHGDLHRSNVIISSRSEGGSPRVLSLIDWGQSGWYPSYWEFCKAR</sequence>
<dbReference type="Pfam" id="PF01636">
    <property type="entry name" value="APH"/>
    <property type="match status" value="1"/>
</dbReference>